<gene>
    <name evidence="2" type="ORF">UFOPK1495_01558</name>
    <name evidence="3" type="ORF">UFOPK2350_01418</name>
</gene>
<evidence type="ECO:0000313" key="3">
    <source>
        <dbReference type="EMBL" id="CAB4688002.1"/>
    </source>
</evidence>
<dbReference type="EMBL" id="CAEZXE010000143">
    <property type="protein sequence ID" value="CAB4688002.1"/>
    <property type="molecule type" value="Genomic_DNA"/>
</dbReference>
<dbReference type="EMBL" id="CAEZSU010000203">
    <property type="protein sequence ID" value="CAB4562022.1"/>
    <property type="molecule type" value="Genomic_DNA"/>
</dbReference>
<evidence type="ECO:0000259" key="1">
    <source>
        <dbReference type="Pfam" id="PF13223"/>
    </source>
</evidence>
<proteinExistence type="predicted"/>
<organism evidence="2">
    <name type="scientific">freshwater metagenome</name>
    <dbReference type="NCBI Taxonomy" id="449393"/>
    <lineage>
        <taxon>unclassified sequences</taxon>
        <taxon>metagenomes</taxon>
        <taxon>ecological metagenomes</taxon>
    </lineage>
</organism>
<dbReference type="Pfam" id="PF13223">
    <property type="entry name" value="DUF4031"/>
    <property type="match status" value="1"/>
</dbReference>
<feature type="domain" description="DUF4031" evidence="1">
    <location>
        <begin position="2"/>
        <end position="75"/>
    </location>
</feature>
<reference evidence="2" key="1">
    <citation type="submission" date="2020-05" db="EMBL/GenBank/DDBJ databases">
        <authorList>
            <person name="Chiriac C."/>
            <person name="Salcher M."/>
            <person name="Ghai R."/>
            <person name="Kavagutti S V."/>
        </authorList>
    </citation>
    <scope>NUCLEOTIDE SEQUENCE</scope>
</reference>
<sequence length="86" mass="9828">MLVDAAIWPFEGRKWAHLVSDTSFDELHAFAEQLGIPRRAFQGDHYDVPTDYRDRAIALGAEAVTSRELVRRLRAAGLRRVRSADY</sequence>
<name>A0A6J6DDJ1_9ZZZZ</name>
<dbReference type="AlphaFoldDB" id="A0A6J6DDJ1"/>
<dbReference type="InterPro" id="IPR025109">
    <property type="entry name" value="DUF4031"/>
</dbReference>
<protein>
    <submittedName>
        <fullName evidence="2">Unannotated protein</fullName>
    </submittedName>
</protein>
<evidence type="ECO:0000313" key="2">
    <source>
        <dbReference type="EMBL" id="CAB4562022.1"/>
    </source>
</evidence>
<accession>A0A6J6DDJ1</accession>